<organism evidence="1 2">
    <name type="scientific">Hymenolepis diminuta</name>
    <name type="common">Rat tapeworm</name>
    <dbReference type="NCBI Taxonomy" id="6216"/>
    <lineage>
        <taxon>Eukaryota</taxon>
        <taxon>Metazoa</taxon>
        <taxon>Spiralia</taxon>
        <taxon>Lophotrochozoa</taxon>
        <taxon>Platyhelminthes</taxon>
        <taxon>Cestoda</taxon>
        <taxon>Eucestoda</taxon>
        <taxon>Cyclophyllidea</taxon>
        <taxon>Hymenolepididae</taxon>
        <taxon>Hymenolepis</taxon>
    </lineage>
</organism>
<reference evidence="1 2" key="1">
    <citation type="submission" date="2018-11" db="EMBL/GenBank/DDBJ databases">
        <authorList>
            <consortium name="Pathogen Informatics"/>
        </authorList>
    </citation>
    <scope>NUCLEOTIDE SEQUENCE [LARGE SCALE GENOMIC DNA]</scope>
</reference>
<name>A0A3P7A915_HYMDI</name>
<dbReference type="EMBL" id="UYSG01013263">
    <property type="protein sequence ID" value="VDL65256.1"/>
    <property type="molecule type" value="Genomic_DNA"/>
</dbReference>
<accession>A0A3P7A915</accession>
<sequence>MDPKELSNLQERVDSERGVVKQFLAVRAEMKP</sequence>
<dbReference type="Proteomes" id="UP000274504">
    <property type="component" value="Unassembled WGS sequence"/>
</dbReference>
<proteinExistence type="predicted"/>
<evidence type="ECO:0000313" key="2">
    <source>
        <dbReference type="Proteomes" id="UP000274504"/>
    </source>
</evidence>
<protein>
    <submittedName>
        <fullName evidence="1">Uncharacterized protein</fullName>
    </submittedName>
</protein>
<evidence type="ECO:0000313" key="1">
    <source>
        <dbReference type="EMBL" id="VDL65256.1"/>
    </source>
</evidence>
<dbReference type="AlphaFoldDB" id="A0A3P7A915"/>
<gene>
    <name evidence="1" type="ORF">HDID_LOCUS11263</name>
</gene>